<dbReference type="AlphaFoldDB" id="A0A915PDB4"/>
<dbReference type="Pfam" id="PF01663">
    <property type="entry name" value="Phosphodiest"/>
    <property type="match status" value="1"/>
</dbReference>
<dbReference type="SUPFAM" id="SSF53649">
    <property type="entry name" value="Alkaline phosphatase-like"/>
    <property type="match status" value="1"/>
</dbReference>
<sequence length="280" mass="32483">MIITKCQRNNLTNRLYLTIILCIIWANTIKTLSDKPLLLLISLDGFRYDLLNATAVPNIWKFAMEGVHFKNGCRPQYLSYTAPNHASIATGLLVESHGIIGNYFHHLATNTTYDIFNSSQKEGAVNASLMGHFYNGEPIWLTNERGGYGRRSATMYWPTGSGHWPPIPHKPTLHRPWLQYKNLSQWMADFDEVMELFKREKEPYNFVAWYIPEPDHILHLNGFKNGKINEKLQQLDLLVKYITDKLENDSDLSKRLNIILTSDHGHAEVFLFSYFQQFLY</sequence>
<proteinExistence type="predicted"/>
<dbReference type="WBParaSite" id="sdigi.contig1159.g10236.t1">
    <property type="protein sequence ID" value="sdigi.contig1159.g10236.t1"/>
    <property type="gene ID" value="sdigi.contig1159.g10236"/>
</dbReference>
<dbReference type="InterPro" id="IPR017850">
    <property type="entry name" value="Alkaline_phosphatase_core_sf"/>
</dbReference>
<protein>
    <submittedName>
        <fullName evidence="2">Bis(5'-adenosyl)-triphosphatase</fullName>
    </submittedName>
</protein>
<dbReference type="PANTHER" id="PTHR10151">
    <property type="entry name" value="ECTONUCLEOTIDE PYROPHOSPHATASE/PHOSPHODIESTERASE"/>
    <property type="match status" value="1"/>
</dbReference>
<dbReference type="GO" id="GO:0016787">
    <property type="term" value="F:hydrolase activity"/>
    <property type="evidence" value="ECO:0007669"/>
    <property type="project" value="UniProtKB-ARBA"/>
</dbReference>
<organism evidence="1 2">
    <name type="scientific">Setaria digitata</name>
    <dbReference type="NCBI Taxonomy" id="48799"/>
    <lineage>
        <taxon>Eukaryota</taxon>
        <taxon>Metazoa</taxon>
        <taxon>Ecdysozoa</taxon>
        <taxon>Nematoda</taxon>
        <taxon>Chromadorea</taxon>
        <taxon>Rhabditida</taxon>
        <taxon>Spirurina</taxon>
        <taxon>Spiruromorpha</taxon>
        <taxon>Filarioidea</taxon>
        <taxon>Setariidae</taxon>
        <taxon>Setaria</taxon>
    </lineage>
</organism>
<dbReference type="Gene3D" id="3.40.720.10">
    <property type="entry name" value="Alkaline Phosphatase, subunit A"/>
    <property type="match status" value="1"/>
</dbReference>
<dbReference type="InterPro" id="IPR002591">
    <property type="entry name" value="Phosphodiest/P_Trfase"/>
</dbReference>
<dbReference type="PANTHER" id="PTHR10151:SF120">
    <property type="entry name" value="BIS(5'-ADENOSYL)-TRIPHOSPHATASE"/>
    <property type="match status" value="1"/>
</dbReference>
<reference evidence="2" key="1">
    <citation type="submission" date="2022-11" db="UniProtKB">
        <authorList>
            <consortium name="WormBaseParasite"/>
        </authorList>
    </citation>
    <scope>IDENTIFICATION</scope>
</reference>
<name>A0A915PDB4_9BILA</name>
<evidence type="ECO:0000313" key="2">
    <source>
        <dbReference type="WBParaSite" id="sdigi.contig1159.g10236.t1"/>
    </source>
</evidence>
<evidence type="ECO:0000313" key="1">
    <source>
        <dbReference type="Proteomes" id="UP000887581"/>
    </source>
</evidence>
<dbReference type="CDD" id="cd16018">
    <property type="entry name" value="Enpp"/>
    <property type="match status" value="1"/>
</dbReference>
<dbReference type="Proteomes" id="UP000887581">
    <property type="component" value="Unplaced"/>
</dbReference>
<accession>A0A915PDB4</accession>
<keyword evidence="1" id="KW-1185">Reference proteome</keyword>